<accession>A0A4R5B1Q4</accession>
<name>A0A4R5B1Q4_9FLAO</name>
<dbReference type="Proteomes" id="UP000295278">
    <property type="component" value="Unassembled WGS sequence"/>
</dbReference>
<keyword evidence="2" id="KW-1185">Reference proteome</keyword>
<dbReference type="OrthoDB" id="676860at2"/>
<evidence type="ECO:0000313" key="2">
    <source>
        <dbReference type="Proteomes" id="UP000295278"/>
    </source>
</evidence>
<organism evidence="1 2">
    <name type="scientific">Flavobacterium caseinilyticum</name>
    <dbReference type="NCBI Taxonomy" id="2541732"/>
    <lineage>
        <taxon>Bacteria</taxon>
        <taxon>Pseudomonadati</taxon>
        <taxon>Bacteroidota</taxon>
        <taxon>Flavobacteriia</taxon>
        <taxon>Flavobacteriales</taxon>
        <taxon>Flavobacteriaceae</taxon>
        <taxon>Flavobacterium</taxon>
    </lineage>
</organism>
<gene>
    <name evidence="1" type="ORF">E0F89_01840</name>
</gene>
<protein>
    <submittedName>
        <fullName evidence="1">Uncharacterized protein</fullName>
    </submittedName>
</protein>
<dbReference type="AlphaFoldDB" id="A0A4R5B1Q4"/>
<proteinExistence type="predicted"/>
<comment type="caution">
    <text evidence="1">The sequence shown here is derived from an EMBL/GenBank/DDBJ whole genome shotgun (WGS) entry which is preliminary data.</text>
</comment>
<evidence type="ECO:0000313" key="1">
    <source>
        <dbReference type="EMBL" id="TDD78400.1"/>
    </source>
</evidence>
<dbReference type="RefSeq" id="WP_131908160.1">
    <property type="nucleotide sequence ID" value="NZ_SMFM01000001.1"/>
</dbReference>
<dbReference type="EMBL" id="SMFM01000001">
    <property type="protein sequence ID" value="TDD78400.1"/>
    <property type="molecule type" value="Genomic_DNA"/>
</dbReference>
<reference evidence="1 2" key="1">
    <citation type="submission" date="2019-03" db="EMBL/GenBank/DDBJ databases">
        <title>Flavobacterium AT-3-2 sp. nov., isolated from arctic soil.</title>
        <authorList>
            <person name="Chaudhary D.K."/>
        </authorList>
    </citation>
    <scope>NUCLEOTIDE SEQUENCE [LARGE SCALE GENOMIC DNA]</scope>
    <source>
        <strain evidence="1 2">AT-3-2</strain>
    </source>
</reference>
<sequence length="114" mass="12791">MVRVINYQSVEKENGEEFLMLVLQGGVEPVKSQATGKMYFTARTVKVPATFDEETCKSLIGSQFEGTIAKVPSEPYEYTIKETGEIVTINHRYEFLTGVDAILKEQVVNSDLVH</sequence>